<gene>
    <name evidence="2" type="ORF">SAMN05444580_106269</name>
</gene>
<evidence type="ECO:0000313" key="3">
    <source>
        <dbReference type="Proteomes" id="UP000199417"/>
    </source>
</evidence>
<organism evidence="2 3">
    <name type="scientific">Rhodococcus tukisamuensis</name>
    <dbReference type="NCBI Taxonomy" id="168276"/>
    <lineage>
        <taxon>Bacteria</taxon>
        <taxon>Bacillati</taxon>
        <taxon>Actinomycetota</taxon>
        <taxon>Actinomycetes</taxon>
        <taxon>Mycobacteriales</taxon>
        <taxon>Nocardiaceae</taxon>
        <taxon>Rhodococcus</taxon>
    </lineage>
</organism>
<dbReference type="Proteomes" id="UP000199417">
    <property type="component" value="Unassembled WGS sequence"/>
</dbReference>
<evidence type="ECO:0000313" key="2">
    <source>
        <dbReference type="EMBL" id="SDD79139.1"/>
    </source>
</evidence>
<evidence type="ECO:0000259" key="1">
    <source>
        <dbReference type="PROSITE" id="PS51787"/>
    </source>
</evidence>
<sequence length="211" mass="22474">MFPLGAVLLPGELLSLQVFEPRYLVMIEECTAYPDRMSFGVVLISRGQEVGGGDERTAIGTAARIVSARPVAGGRLLLDCEGTQRIRVERWLADAPYPRAEVAPWPDERSAIGDGVIGLLDDRVAELGEVYGELARRRGLSAPVFPALGELPGDAAAQTYGLASRLPLGPADRLRVLSAPGVGARLEVLADTVEDVLAAARFRLSGLETGR</sequence>
<dbReference type="Gene3D" id="2.30.130.40">
    <property type="entry name" value="LON domain-like"/>
    <property type="match status" value="1"/>
</dbReference>
<dbReference type="SMART" id="SM00464">
    <property type="entry name" value="LON"/>
    <property type="match status" value="1"/>
</dbReference>
<dbReference type="InterPro" id="IPR015947">
    <property type="entry name" value="PUA-like_sf"/>
</dbReference>
<name>A0A1G6XLN9_9NOCA</name>
<dbReference type="InterPro" id="IPR003111">
    <property type="entry name" value="Lon_prtase_N"/>
</dbReference>
<feature type="domain" description="Lon N-terminal" evidence="1">
    <location>
        <begin position="1"/>
        <end position="197"/>
    </location>
</feature>
<dbReference type="AlphaFoldDB" id="A0A1G6XLN9"/>
<dbReference type="Pfam" id="PF02190">
    <property type="entry name" value="LON_substr_bdg"/>
    <property type="match status" value="1"/>
</dbReference>
<dbReference type="STRING" id="168276.SAMN05444580_106269"/>
<dbReference type="PROSITE" id="PS51787">
    <property type="entry name" value="LON_N"/>
    <property type="match status" value="1"/>
</dbReference>
<protein>
    <recommendedName>
        <fullName evidence="1">Lon N-terminal domain-containing protein</fullName>
    </recommendedName>
</protein>
<dbReference type="EMBL" id="FNAB01000006">
    <property type="protein sequence ID" value="SDD79139.1"/>
    <property type="molecule type" value="Genomic_DNA"/>
</dbReference>
<dbReference type="PANTHER" id="PTHR46732:SF8">
    <property type="entry name" value="ATP-DEPENDENT PROTEASE LA (LON) DOMAIN PROTEIN"/>
    <property type="match status" value="1"/>
</dbReference>
<reference evidence="2 3" key="1">
    <citation type="submission" date="2016-10" db="EMBL/GenBank/DDBJ databases">
        <authorList>
            <person name="de Groot N.N."/>
        </authorList>
    </citation>
    <scope>NUCLEOTIDE SEQUENCE [LARGE SCALE GENOMIC DNA]</scope>
    <source>
        <strain evidence="2 3">JCM 11308</strain>
    </source>
</reference>
<dbReference type="PANTHER" id="PTHR46732">
    <property type="entry name" value="ATP-DEPENDENT PROTEASE LA (LON) DOMAIN PROTEIN"/>
    <property type="match status" value="1"/>
</dbReference>
<dbReference type="SUPFAM" id="SSF88697">
    <property type="entry name" value="PUA domain-like"/>
    <property type="match status" value="1"/>
</dbReference>
<keyword evidence="3" id="KW-1185">Reference proteome</keyword>
<accession>A0A1G6XLN9</accession>
<proteinExistence type="predicted"/>
<dbReference type="InterPro" id="IPR046336">
    <property type="entry name" value="Lon_prtase_N_sf"/>
</dbReference>